<sequence length="1068" mass="113256">MDGKVSNSGDATASYGGYANTGVHIGDINLITGAPVTTNYHQQVRRIAPPRLYGRAEELAELARFCTSPHCVGKYVWWRANAWSGKSALMSSFVLHPPAGVRIVSFFVTARLASQNDRAAFIDNVMEQLLALLGQSLPPFLTAYNQDSNLLGLLTEAAEVCRRRGESFVLLVDGLDEDRGAHSGHSIAGLLPADPPAGMRVIVAGRPNPPIPGDVGEHHPLRDHAIVRPLRPSPEAEALRHEMERDLQRLLDGTRTELDLLGLVAAAGGGLSAEDLAELTETSAWEVRNRLKTVSGRSFATTASRFLPNVAPDVYLLAHEELQVTALDMLGRTRLAGYRERLHAWFRRYRERGWPEDTPEYLLGGYFRMVTEAGDHAAMVACATDPARQDRMLDLSGGDAAAQTELSTCLDAIATQERPDLIALVRLAIHRDHLRSRNRNIPVRLPAVWALLGQVNRAVAMAGSITLETEQWHALLHVAAATAETGDLDWAETIASSISDSGWRSDALASVAWTAIVAGDRGRARRLVELADTDQDEARIRGGLLAAAAAVLGDHDRAIRLLAQAEDPWTNEPPPLPMDVVQAMARVHAALTAAGEQARADGLTSFAQQPDSELWALAAAAEAAAAAGDSAGALAHVAAAESGLPIDHSTNPYLVVMLAKAAADSGDFDRADALLGSVEELTLAEIDPDDSPEGLAIVPEIATIVGVKDRAAALVDQAEALVDAIEDSYYEHGEALAELARAAALAGDGIRASALAERSAAVARLAGKDGLDASVWASLARAAAATGDARAGVLLDRVVELEPTLDFAYDRIRTLGRAAKAAGLLGEVDRVSVLVDMLLAPGGDSDGLTGTALREACGVAAEALGMAGQLGRAAELLSAAEQLATAVEDPDLRLDAWRDLAESAAAGGLIDRAVAFADRAAALIPAFDEDVEWKRGRQVRSLASIARVAAAAGDAARASTLLDRAEELGTALCDTQWEEVMAGVAKAASAIDVHRAVRIAHTIYDPYDRAAALVEFAELLEPDLRTRALAEMLLLSDWHQPIRGLVTTVPAALSAVLDELDAVRLSGE</sequence>
<evidence type="ECO:0000313" key="1">
    <source>
        <dbReference type="EMBL" id="TDQ00544.1"/>
    </source>
</evidence>
<evidence type="ECO:0008006" key="3">
    <source>
        <dbReference type="Google" id="ProtNLM"/>
    </source>
</evidence>
<dbReference type="Proteomes" id="UP000295444">
    <property type="component" value="Unassembled WGS sequence"/>
</dbReference>
<dbReference type="Gene3D" id="1.25.40.10">
    <property type="entry name" value="Tetratricopeptide repeat domain"/>
    <property type="match status" value="2"/>
</dbReference>
<reference evidence="1 2" key="1">
    <citation type="submission" date="2019-03" db="EMBL/GenBank/DDBJ databases">
        <title>Genomic Encyclopedia of Type Strains, Phase IV (KMG-IV): sequencing the most valuable type-strain genomes for metagenomic binning, comparative biology and taxonomic classification.</title>
        <authorList>
            <person name="Goeker M."/>
        </authorList>
    </citation>
    <scope>NUCLEOTIDE SEQUENCE [LARGE SCALE GENOMIC DNA]</scope>
    <source>
        <strain evidence="1 2">DSM 45361</strain>
    </source>
</reference>
<dbReference type="SUPFAM" id="SSF48452">
    <property type="entry name" value="TPR-like"/>
    <property type="match status" value="1"/>
</dbReference>
<keyword evidence="2" id="KW-1185">Reference proteome</keyword>
<organism evidence="1 2">
    <name type="scientific">Labedaea rhizosphaerae</name>
    <dbReference type="NCBI Taxonomy" id="598644"/>
    <lineage>
        <taxon>Bacteria</taxon>
        <taxon>Bacillati</taxon>
        <taxon>Actinomycetota</taxon>
        <taxon>Actinomycetes</taxon>
        <taxon>Pseudonocardiales</taxon>
        <taxon>Pseudonocardiaceae</taxon>
        <taxon>Labedaea</taxon>
    </lineage>
</organism>
<dbReference type="InterPro" id="IPR011990">
    <property type="entry name" value="TPR-like_helical_dom_sf"/>
</dbReference>
<dbReference type="AlphaFoldDB" id="A0A4R6SFY4"/>
<protein>
    <recommendedName>
        <fullName evidence="3">NACHT domain-containing protein</fullName>
    </recommendedName>
</protein>
<dbReference type="RefSeq" id="WP_133849245.1">
    <property type="nucleotide sequence ID" value="NZ_SNXZ01000002.1"/>
</dbReference>
<evidence type="ECO:0000313" key="2">
    <source>
        <dbReference type="Proteomes" id="UP000295444"/>
    </source>
</evidence>
<comment type="caution">
    <text evidence="1">The sequence shown here is derived from an EMBL/GenBank/DDBJ whole genome shotgun (WGS) entry which is preliminary data.</text>
</comment>
<gene>
    <name evidence="1" type="ORF">EV186_102405</name>
</gene>
<dbReference type="OrthoDB" id="3261206at2"/>
<proteinExistence type="predicted"/>
<name>A0A4R6SFY4_LABRH</name>
<accession>A0A4R6SFY4</accession>
<dbReference type="EMBL" id="SNXZ01000002">
    <property type="protein sequence ID" value="TDQ00544.1"/>
    <property type="molecule type" value="Genomic_DNA"/>
</dbReference>